<dbReference type="GO" id="GO:0005975">
    <property type="term" value="P:carbohydrate metabolic process"/>
    <property type="evidence" value="ECO:0007669"/>
    <property type="project" value="InterPro"/>
</dbReference>
<dbReference type="GO" id="GO:0004553">
    <property type="term" value="F:hydrolase activity, hydrolyzing O-glycosyl compounds"/>
    <property type="evidence" value="ECO:0007669"/>
    <property type="project" value="InterPro"/>
</dbReference>
<protein>
    <submittedName>
        <fullName evidence="6">F5/8 type C domain-containing protein</fullName>
    </submittedName>
</protein>
<dbReference type="EMBL" id="QLMC01000003">
    <property type="protein sequence ID" value="RAJ97956.1"/>
    <property type="molecule type" value="Genomic_DNA"/>
</dbReference>
<evidence type="ECO:0000256" key="2">
    <source>
        <dbReference type="ARBA" id="ARBA00022801"/>
    </source>
</evidence>
<feature type="domain" description="F5/8 type C" evidence="4">
    <location>
        <begin position="209"/>
        <end position="319"/>
    </location>
</feature>
<reference evidence="6 7" key="1">
    <citation type="submission" date="2018-06" db="EMBL/GenBank/DDBJ databases">
        <title>Genomic Encyclopedia of Archaeal and Bacterial Type Strains, Phase II (KMG-II): from individual species to whole genera.</title>
        <authorList>
            <person name="Goeker M."/>
        </authorList>
    </citation>
    <scope>NUCLEOTIDE SEQUENCE [LARGE SCALE GENOMIC DNA]</scope>
    <source>
        <strain evidence="6 7">DSM 21851</strain>
    </source>
</reference>
<dbReference type="AlphaFoldDB" id="A0A327WYZ7"/>
<evidence type="ECO:0000313" key="6">
    <source>
        <dbReference type="EMBL" id="RAJ97956.1"/>
    </source>
</evidence>
<dbReference type="Pfam" id="PF00754">
    <property type="entry name" value="F5_F8_type_C"/>
    <property type="match status" value="1"/>
</dbReference>
<evidence type="ECO:0000256" key="1">
    <source>
        <dbReference type="ARBA" id="ARBA00022729"/>
    </source>
</evidence>
<gene>
    <name evidence="6" type="ORF">LX87_02863</name>
</gene>
<keyword evidence="7" id="KW-1185">Reference proteome</keyword>
<comment type="caution">
    <text evidence="6">The sequence shown here is derived from an EMBL/GenBank/DDBJ whole genome shotgun (WGS) entry which is preliminary data.</text>
</comment>
<dbReference type="NCBIfam" id="NF045579">
    <property type="entry name" value="rhamnoside_JR"/>
    <property type="match status" value="1"/>
</dbReference>
<keyword evidence="2" id="KW-0378">Hydrolase</keyword>
<dbReference type="Proteomes" id="UP000248790">
    <property type="component" value="Unassembled WGS sequence"/>
</dbReference>
<dbReference type="PANTHER" id="PTHR43817:SF1">
    <property type="entry name" value="HYDROLASE, FAMILY 43, PUTATIVE (AFU_ORTHOLOGUE AFUA_3G01660)-RELATED"/>
    <property type="match status" value="1"/>
</dbReference>
<dbReference type="Gene3D" id="2.60.120.260">
    <property type="entry name" value="Galactose-binding domain-like"/>
    <property type="match status" value="2"/>
</dbReference>
<feature type="domain" description="Beta-mannosidase-like galactose-binding" evidence="5">
    <location>
        <begin position="987"/>
        <end position="1056"/>
    </location>
</feature>
<dbReference type="InterPro" id="IPR008979">
    <property type="entry name" value="Galactose-bd-like_sf"/>
</dbReference>
<organism evidence="6 7">
    <name type="scientific">Larkinella arboricola</name>
    <dbReference type="NCBI Taxonomy" id="643671"/>
    <lineage>
        <taxon>Bacteria</taxon>
        <taxon>Pseudomonadati</taxon>
        <taxon>Bacteroidota</taxon>
        <taxon>Cytophagia</taxon>
        <taxon>Cytophagales</taxon>
        <taxon>Spirosomataceae</taxon>
        <taxon>Larkinella</taxon>
    </lineage>
</organism>
<sequence>MKKLTLLAWMLPVLAVAQPSALQKAFQGPPNAARPRVWWHWMNGNITKEGITKDLEWMKRVGIGGFQNFDASLMTPPVTPKKLVFMTPEWKDAFKHTTDLAQKLGLEMAIAGSPGWSVTGGPWVPASDAMKKYVWTETRVTGGQAFSGKLPQPPATTGNFQNVPMPTGEGLSGQEPTGELPTHYADASVIAYRVPATEKPLAAFNPKISSSGGTFSLAQLTDGDLGKTTLLPPAEIGQDGWIQYEFDSPQTFKAFTIVGASSGGPLAEFRGAPDNRALKVSDDGVNFRDVVVIRGSTVPQNTMSIVPTTAKFFRFTFKTLEPQGNPFAALFGGSAAPGKPEGIPVAELVLHNTDRVDLYEEKAGFSPWKEDTHSLIKTDADAIPTEDVVDLTAKMGPDGTLNWTPPTGNWVVIRLGYSITGRKNHPASPEATGLEVDKLDKVAVRKYIDTYLDLYKEATGGKMGTQGLEYMVLDSYEAGHMTWTKTMPEEFAKRRGYDIKPWLPVLTGRVVKSAEASEKFLWDFRKTIGEMIVENHYEVIGDALHARGMKRYTESHENGRIYLADGMDVKRKADIPMSAMWTPGSLAAGPNEEVRSEADIREAASVAHIYGQNLVAAESMTSVMNAFSWHPEKLKRTADLEMASGLNRFVIHTSVHQPLDDKKPGLSLGPFGQYFTRQETWAEHAKPWVDYLSRSCFLLQQGKPVVDVLYYYGENHNITQAFAQKLPVGMTGYAFDFANATVLKEALRVQGGRLMTPSGQSYRVLVLDATAETMTLPVLKKLGELVKAGMKVVGAKPERSPSLSDNPAEFTALANQIWSNPNVSTEPVENVLKQIGIAKDVDITQARADLMYVHRQTADTDLYWLDNRSEDQNSATVSFRITGKVPELWHPETGKTEKVSYQIKEGRTVVPLRFEPWEAYFIVFRTKATAVAYTKPAVTESAVAQVDGAWTVRFQEGRGAPAQATFNTLTSLSGNTDPGIKYFSGTAAYTNAFELPSLNKNGAYFLDLGDVKNIAEVLVNGKNVGTVWKKPFRLDITQFLKPGRNTVQVNVTNLWVNRLIGDAQPGTTSKVTFTTLPFYRADSPLLPSGLLGPVRVLAATTASTQAKQ</sequence>
<dbReference type="OrthoDB" id="9761519at2"/>
<dbReference type="Pfam" id="PF22666">
    <property type="entry name" value="Glyco_hydro_2_N2"/>
    <property type="match status" value="1"/>
</dbReference>
<accession>A0A327WYZ7</accession>
<evidence type="ECO:0000259" key="4">
    <source>
        <dbReference type="Pfam" id="PF00754"/>
    </source>
</evidence>
<name>A0A327WYZ7_LARAB</name>
<keyword evidence="1 3" id="KW-0732">Signal</keyword>
<proteinExistence type="predicted"/>
<dbReference type="Pfam" id="PF17132">
    <property type="entry name" value="Glyco_hydro_106"/>
    <property type="match status" value="1"/>
</dbReference>
<feature type="signal peptide" evidence="3">
    <location>
        <begin position="1"/>
        <end position="17"/>
    </location>
</feature>
<dbReference type="InterPro" id="IPR000421">
    <property type="entry name" value="FA58C"/>
</dbReference>
<evidence type="ECO:0000313" key="7">
    <source>
        <dbReference type="Proteomes" id="UP000248790"/>
    </source>
</evidence>
<evidence type="ECO:0000256" key="3">
    <source>
        <dbReference type="SAM" id="SignalP"/>
    </source>
</evidence>
<dbReference type="InterPro" id="IPR054593">
    <property type="entry name" value="Beta-mannosidase-like_N2"/>
</dbReference>
<evidence type="ECO:0000259" key="5">
    <source>
        <dbReference type="Pfam" id="PF22666"/>
    </source>
</evidence>
<dbReference type="PANTHER" id="PTHR43817">
    <property type="entry name" value="GLYCOSYL HYDROLASE"/>
    <property type="match status" value="1"/>
</dbReference>
<dbReference type="RefSeq" id="WP_111628905.1">
    <property type="nucleotide sequence ID" value="NZ_QLMC01000003.1"/>
</dbReference>
<feature type="chain" id="PRO_5016254024" evidence="3">
    <location>
        <begin position="18"/>
        <end position="1108"/>
    </location>
</feature>
<dbReference type="SUPFAM" id="SSF49785">
    <property type="entry name" value="Galactose-binding domain-like"/>
    <property type="match status" value="2"/>
</dbReference>